<dbReference type="Gene3D" id="3.40.50.300">
    <property type="entry name" value="P-loop containing nucleotide triphosphate hydrolases"/>
    <property type="match status" value="2"/>
</dbReference>
<gene>
    <name evidence="11" type="ORF">Nans01_06410</name>
</gene>
<dbReference type="Pfam" id="PF00270">
    <property type="entry name" value="DEAD"/>
    <property type="match status" value="1"/>
</dbReference>
<keyword evidence="12" id="KW-1185">Reference proteome</keyword>
<accession>A0A9W6P2Z8</accession>
<keyword evidence="9" id="KW-0051">Antiviral defense</keyword>
<sequence>MNPLERVWAKSPDPGQPRGELLTEHLDAITHALETLRLRVGHVELLPERFWEWAALACLFHDAGKVPQGFQRMVANPSRSHAWGQRHEIYSLGFVDHVLSHLDEDDRRWIGLGVVTHHRPLTGAECRPGHSIAMQRKALPDPAAIVESFGPVDAHTADALAVWLAHRAQAPAPDPVDETVLARATHRLLTDIMNEWAKESPDDDAGLHAVLLQGAVTLSDHVASAHVPLLTEHALTGQYPTRLRDSLPGPLFAHQNAAQRVEGHLLLRAPTGKGKTEASLLWALTQIRQLNATVGGQPRLFYTLPYLASINAMAERLGEGLDDPGLERIGVTHSKAAGYHLNRALSDEQDDESTPIEHAERAVAKANASRLFRELLRVTTPYQLMRAALAGTTHSSTLIDSANSVFVFDELHAYDSRRLGIMLAMMGLWVRLGGRIGVVSATLPDALARLIENAIDAPLTEVAPPQGRAWPVRHRLHLDDSHLTCETTAKAITRSLEEGRSVLVVANNVADAQSIYAALKATALNLHGEDAAILLHARFRNRDRAAIEKRILGRYASGKEHRPGLVVTTQVVEVSLDLDFDVLHTSAAPLEALIQRFGRVNRLGKRAAPAPVTVHRPCYAPRTGDKDEYADKVYEAAPTRQGWELLERHDGHTLDEQLFTGWLNEIYASPWGDAWREAVQEKSTEFSESFLGFDPPFDDSRDLEKAFDKMFDGIEGILSGDVQVYREALKEGVDRKNRGAGKLLAAGYLLPLPNYARGLARWDHRLGLLVVDATEEDGYSTETGLEPIQRDGRSVYQPGEIL</sequence>
<dbReference type="AlphaFoldDB" id="A0A9W6P2Z8"/>
<dbReference type="InterPro" id="IPR006474">
    <property type="entry name" value="Helicase_Cas3_CRISPR-ass_core"/>
</dbReference>
<dbReference type="GO" id="GO:0005829">
    <property type="term" value="C:cytosol"/>
    <property type="evidence" value="ECO:0007669"/>
    <property type="project" value="TreeGrafter"/>
</dbReference>
<comment type="similarity">
    <text evidence="2">In the central section; belongs to the CRISPR-associated helicase Cas3 family.</text>
</comment>
<keyword evidence="3" id="KW-0540">Nuclease</keyword>
<dbReference type="PANTHER" id="PTHR47959">
    <property type="entry name" value="ATP-DEPENDENT RNA HELICASE RHLE-RELATED"/>
    <property type="match status" value="1"/>
</dbReference>
<dbReference type="GO" id="GO:0016787">
    <property type="term" value="F:hydrolase activity"/>
    <property type="evidence" value="ECO:0007669"/>
    <property type="project" value="UniProtKB-KW"/>
</dbReference>
<dbReference type="Pfam" id="PF22590">
    <property type="entry name" value="Cas3-like_C_2"/>
    <property type="match status" value="1"/>
</dbReference>
<keyword evidence="6" id="KW-0378">Hydrolase</keyword>
<dbReference type="PANTHER" id="PTHR47959:SF16">
    <property type="entry name" value="CRISPR-ASSOCIATED NUCLEASE_HELICASE CAS3-RELATED"/>
    <property type="match status" value="1"/>
</dbReference>
<proteinExistence type="inferred from homology"/>
<dbReference type="InterPro" id="IPR038257">
    <property type="entry name" value="CRISPR-assoc_Cas3_HD_sf"/>
</dbReference>
<evidence type="ECO:0000256" key="3">
    <source>
        <dbReference type="ARBA" id="ARBA00022722"/>
    </source>
</evidence>
<evidence type="ECO:0000256" key="5">
    <source>
        <dbReference type="ARBA" id="ARBA00022741"/>
    </source>
</evidence>
<evidence type="ECO:0000256" key="6">
    <source>
        <dbReference type="ARBA" id="ARBA00022801"/>
    </source>
</evidence>
<dbReference type="SUPFAM" id="SSF52540">
    <property type="entry name" value="P-loop containing nucleoside triphosphate hydrolases"/>
    <property type="match status" value="1"/>
</dbReference>
<organism evidence="11 12">
    <name type="scientific">Nocardiopsis ansamitocini</name>
    <dbReference type="NCBI Taxonomy" id="1670832"/>
    <lineage>
        <taxon>Bacteria</taxon>
        <taxon>Bacillati</taxon>
        <taxon>Actinomycetota</taxon>
        <taxon>Actinomycetes</taxon>
        <taxon>Streptosporangiales</taxon>
        <taxon>Nocardiopsidaceae</taxon>
        <taxon>Nocardiopsis</taxon>
    </lineage>
</organism>
<dbReference type="GO" id="GO:0046872">
    <property type="term" value="F:metal ion binding"/>
    <property type="evidence" value="ECO:0007669"/>
    <property type="project" value="UniProtKB-KW"/>
</dbReference>
<dbReference type="GO" id="GO:0004518">
    <property type="term" value="F:nuclease activity"/>
    <property type="evidence" value="ECO:0007669"/>
    <property type="project" value="UniProtKB-KW"/>
</dbReference>
<protein>
    <submittedName>
        <fullName evidence="11">CRISPR-associated helicase/endonuclease Cas3</fullName>
    </submittedName>
</protein>
<dbReference type="RefSeq" id="WP_285757139.1">
    <property type="nucleotide sequence ID" value="NZ_BSQG01000001.1"/>
</dbReference>
<evidence type="ECO:0000313" key="12">
    <source>
        <dbReference type="Proteomes" id="UP001165092"/>
    </source>
</evidence>
<keyword evidence="7" id="KW-0347">Helicase</keyword>
<dbReference type="Proteomes" id="UP001165092">
    <property type="component" value="Unassembled WGS sequence"/>
</dbReference>
<dbReference type="NCBIfam" id="TIGR01587">
    <property type="entry name" value="cas3_core"/>
    <property type="match status" value="1"/>
</dbReference>
<dbReference type="Gene3D" id="1.10.3210.30">
    <property type="match status" value="1"/>
</dbReference>
<dbReference type="GO" id="GO:0051607">
    <property type="term" value="P:defense response to virus"/>
    <property type="evidence" value="ECO:0007669"/>
    <property type="project" value="UniProtKB-KW"/>
</dbReference>
<feature type="domain" description="HD Cas3-type" evidence="10">
    <location>
        <begin position="15"/>
        <end position="222"/>
    </location>
</feature>
<evidence type="ECO:0000259" key="10">
    <source>
        <dbReference type="PROSITE" id="PS51643"/>
    </source>
</evidence>
<evidence type="ECO:0000256" key="9">
    <source>
        <dbReference type="ARBA" id="ARBA00023118"/>
    </source>
</evidence>
<evidence type="ECO:0000256" key="2">
    <source>
        <dbReference type="ARBA" id="ARBA00009046"/>
    </source>
</evidence>
<dbReference type="EMBL" id="BSQG01000001">
    <property type="protein sequence ID" value="GLU46290.1"/>
    <property type="molecule type" value="Genomic_DNA"/>
</dbReference>
<dbReference type="InterPro" id="IPR006483">
    <property type="entry name" value="CRISPR-assoc_Cas3_HD"/>
</dbReference>
<dbReference type="NCBIfam" id="TIGR01596">
    <property type="entry name" value="cas3_HD"/>
    <property type="match status" value="1"/>
</dbReference>
<evidence type="ECO:0000313" key="11">
    <source>
        <dbReference type="EMBL" id="GLU46290.1"/>
    </source>
</evidence>
<reference evidence="11" key="1">
    <citation type="submission" date="2023-02" db="EMBL/GenBank/DDBJ databases">
        <title>Nocardiopsis ansamitocini NBRC 112285.</title>
        <authorList>
            <person name="Ichikawa N."/>
            <person name="Sato H."/>
            <person name="Tonouchi N."/>
        </authorList>
    </citation>
    <scope>NUCLEOTIDE SEQUENCE</scope>
    <source>
        <strain evidence="11">NBRC 112285</strain>
    </source>
</reference>
<dbReference type="InterPro" id="IPR027417">
    <property type="entry name" value="P-loop_NTPase"/>
</dbReference>
<dbReference type="InterPro" id="IPR050079">
    <property type="entry name" value="DEAD_box_RNA_helicase"/>
</dbReference>
<keyword evidence="4" id="KW-0479">Metal-binding</keyword>
<evidence type="ECO:0000256" key="4">
    <source>
        <dbReference type="ARBA" id="ARBA00022723"/>
    </source>
</evidence>
<dbReference type="InterPro" id="IPR011545">
    <property type="entry name" value="DEAD/DEAH_box_helicase_dom"/>
</dbReference>
<keyword evidence="8" id="KW-0067">ATP-binding</keyword>
<keyword evidence="5" id="KW-0547">Nucleotide-binding</keyword>
<comment type="similarity">
    <text evidence="1">In the N-terminal section; belongs to the CRISPR-associated nuclease Cas3-HD family.</text>
</comment>
<dbReference type="GO" id="GO:0005524">
    <property type="term" value="F:ATP binding"/>
    <property type="evidence" value="ECO:0007669"/>
    <property type="project" value="UniProtKB-KW"/>
</dbReference>
<dbReference type="GO" id="GO:0003676">
    <property type="term" value="F:nucleic acid binding"/>
    <property type="evidence" value="ECO:0007669"/>
    <property type="project" value="InterPro"/>
</dbReference>
<evidence type="ECO:0000256" key="1">
    <source>
        <dbReference type="ARBA" id="ARBA00006847"/>
    </source>
</evidence>
<dbReference type="PROSITE" id="PS51643">
    <property type="entry name" value="HD_CAS3"/>
    <property type="match status" value="1"/>
</dbReference>
<evidence type="ECO:0000256" key="7">
    <source>
        <dbReference type="ARBA" id="ARBA00022806"/>
    </source>
</evidence>
<comment type="caution">
    <text evidence="11">The sequence shown here is derived from an EMBL/GenBank/DDBJ whole genome shotgun (WGS) entry which is preliminary data.</text>
</comment>
<dbReference type="CDD" id="cd09641">
    <property type="entry name" value="Cas3''_I"/>
    <property type="match status" value="1"/>
</dbReference>
<name>A0A9W6P2Z8_9ACTN</name>
<dbReference type="GO" id="GO:0003724">
    <property type="term" value="F:RNA helicase activity"/>
    <property type="evidence" value="ECO:0007669"/>
    <property type="project" value="TreeGrafter"/>
</dbReference>
<dbReference type="InterPro" id="IPR054712">
    <property type="entry name" value="Cas3-like_dom"/>
</dbReference>
<evidence type="ECO:0000256" key="8">
    <source>
        <dbReference type="ARBA" id="ARBA00022840"/>
    </source>
</evidence>